<dbReference type="AlphaFoldDB" id="A0A2P8DTS2"/>
<reference evidence="1 2" key="1">
    <citation type="submission" date="2018-03" db="EMBL/GenBank/DDBJ databases">
        <title>Genomic Encyclopedia of Archaeal and Bacterial Type Strains, Phase II (KMG-II): from individual species to whole genera.</title>
        <authorList>
            <person name="Goeker M."/>
        </authorList>
    </citation>
    <scope>NUCLEOTIDE SEQUENCE [LARGE SCALE GENOMIC DNA]</scope>
    <source>
        <strain evidence="1 2">DSM 45312</strain>
    </source>
</reference>
<sequence>MPTIHHDPRYPAADFDEPEPYGLIYLGIAVDPPRRVPFVRGSAQRDDAIEEYKAFARQLEEDGNVVEATVYEAVLIPPITGGPRFDVAVLIRTTTPDTIAAVQKAAPYLRFNADFAMAARNIRRIGETDRTSAGTFLFNHFTAADPEGAVAVWENLTGWYTRETGVDNSTLLQPVDGSKFAFVNYVRLPTGPVRFLLSQFAKPSFFRHVRGHLRSNGMAAMPIMARIA</sequence>
<dbReference type="Proteomes" id="UP000240542">
    <property type="component" value="Unassembled WGS sequence"/>
</dbReference>
<dbReference type="OrthoDB" id="2987568at2"/>
<protein>
    <recommendedName>
        <fullName evidence="3">Chlorite dismutase</fullName>
    </recommendedName>
</protein>
<evidence type="ECO:0008006" key="3">
    <source>
        <dbReference type="Google" id="ProtNLM"/>
    </source>
</evidence>
<dbReference type="EMBL" id="PYGA01000001">
    <property type="protein sequence ID" value="PSL00617.1"/>
    <property type="molecule type" value="Genomic_DNA"/>
</dbReference>
<accession>A0A2P8DTS2</accession>
<organism evidence="1 2">
    <name type="scientific">Murinocardiopsis flavida</name>
    <dbReference type="NCBI Taxonomy" id="645275"/>
    <lineage>
        <taxon>Bacteria</taxon>
        <taxon>Bacillati</taxon>
        <taxon>Actinomycetota</taxon>
        <taxon>Actinomycetes</taxon>
        <taxon>Streptosporangiales</taxon>
        <taxon>Nocardiopsidaceae</taxon>
        <taxon>Murinocardiopsis</taxon>
    </lineage>
</organism>
<name>A0A2P8DTS2_9ACTN</name>
<gene>
    <name evidence="1" type="ORF">CLV63_10191</name>
</gene>
<dbReference type="RefSeq" id="WP_106580821.1">
    <property type="nucleotide sequence ID" value="NZ_PYGA01000001.1"/>
</dbReference>
<proteinExistence type="predicted"/>
<comment type="caution">
    <text evidence="1">The sequence shown here is derived from an EMBL/GenBank/DDBJ whole genome shotgun (WGS) entry which is preliminary data.</text>
</comment>
<evidence type="ECO:0000313" key="1">
    <source>
        <dbReference type="EMBL" id="PSL00617.1"/>
    </source>
</evidence>
<keyword evidence="2" id="KW-1185">Reference proteome</keyword>
<evidence type="ECO:0000313" key="2">
    <source>
        <dbReference type="Proteomes" id="UP000240542"/>
    </source>
</evidence>